<dbReference type="AlphaFoldDB" id="A0A9N9PCD3"/>
<organism evidence="1 2">
    <name type="scientific">Dentiscutata erythropus</name>
    <dbReference type="NCBI Taxonomy" id="1348616"/>
    <lineage>
        <taxon>Eukaryota</taxon>
        <taxon>Fungi</taxon>
        <taxon>Fungi incertae sedis</taxon>
        <taxon>Mucoromycota</taxon>
        <taxon>Glomeromycotina</taxon>
        <taxon>Glomeromycetes</taxon>
        <taxon>Diversisporales</taxon>
        <taxon>Gigasporaceae</taxon>
        <taxon>Dentiscutata</taxon>
    </lineage>
</organism>
<reference evidence="1" key="1">
    <citation type="submission" date="2021-06" db="EMBL/GenBank/DDBJ databases">
        <authorList>
            <person name="Kallberg Y."/>
            <person name="Tangrot J."/>
            <person name="Rosling A."/>
        </authorList>
    </citation>
    <scope>NUCLEOTIDE SEQUENCE</scope>
    <source>
        <strain evidence="1">MA453B</strain>
    </source>
</reference>
<proteinExistence type="predicted"/>
<dbReference type="Proteomes" id="UP000789405">
    <property type="component" value="Unassembled WGS sequence"/>
</dbReference>
<name>A0A9N9PCD3_9GLOM</name>
<protein>
    <submittedName>
        <fullName evidence="1">3201_t:CDS:1</fullName>
    </submittedName>
</protein>
<feature type="non-terminal residue" evidence="1">
    <location>
        <position position="40"/>
    </location>
</feature>
<accession>A0A9N9PCD3</accession>
<evidence type="ECO:0000313" key="2">
    <source>
        <dbReference type="Proteomes" id="UP000789405"/>
    </source>
</evidence>
<evidence type="ECO:0000313" key="1">
    <source>
        <dbReference type="EMBL" id="CAG8808703.1"/>
    </source>
</evidence>
<keyword evidence="2" id="KW-1185">Reference proteome</keyword>
<dbReference type="EMBL" id="CAJVPY010044122">
    <property type="protein sequence ID" value="CAG8808703.1"/>
    <property type="molecule type" value="Genomic_DNA"/>
</dbReference>
<feature type="non-terminal residue" evidence="1">
    <location>
        <position position="1"/>
    </location>
</feature>
<gene>
    <name evidence="1" type="ORF">DERYTH_LOCUS24943</name>
</gene>
<comment type="caution">
    <text evidence="1">The sequence shown here is derived from an EMBL/GenBank/DDBJ whole genome shotgun (WGS) entry which is preliminary data.</text>
</comment>
<sequence>ISKAINTQAWESELEKFESNNVKLENSDNVKIEKKETSEL</sequence>